<proteinExistence type="predicted"/>
<dbReference type="RefSeq" id="WP_207446577.1">
    <property type="nucleotide sequence ID" value="NZ_CP061091.1"/>
</dbReference>
<name>A0ABS3KBG6_9PROT</name>
<feature type="transmembrane region" description="Helical" evidence="2">
    <location>
        <begin position="30"/>
        <end position="48"/>
    </location>
</feature>
<comment type="caution">
    <text evidence="3">The sequence shown here is derived from an EMBL/GenBank/DDBJ whole genome shotgun (WGS) entry which is preliminary data.</text>
</comment>
<accession>A0ABS3KBG6</accession>
<dbReference type="EMBL" id="JACTNF010000008">
    <property type="protein sequence ID" value="MBO1074787.1"/>
    <property type="molecule type" value="Genomic_DNA"/>
</dbReference>
<protein>
    <submittedName>
        <fullName evidence="3">Uncharacterized protein</fullName>
    </submittedName>
</protein>
<feature type="region of interest" description="Disordered" evidence="1">
    <location>
        <begin position="55"/>
        <end position="79"/>
    </location>
</feature>
<gene>
    <name evidence="3" type="ORF">IAI60_09210</name>
</gene>
<keyword evidence="2" id="KW-0472">Membrane</keyword>
<evidence type="ECO:0000313" key="4">
    <source>
        <dbReference type="Proteomes" id="UP001518990"/>
    </source>
</evidence>
<keyword evidence="2" id="KW-0812">Transmembrane</keyword>
<reference evidence="3 4" key="1">
    <citation type="submission" date="2020-09" db="EMBL/GenBank/DDBJ databases">
        <title>Roseomonas.</title>
        <authorList>
            <person name="Zhu W."/>
        </authorList>
    </citation>
    <scope>NUCLEOTIDE SEQUENCE [LARGE SCALE GENOMIC DNA]</scope>
    <source>
        <strain evidence="3 4">1311</strain>
    </source>
</reference>
<organism evidence="3 4">
    <name type="scientific">Roseomonas marmotae</name>
    <dbReference type="NCBI Taxonomy" id="2768161"/>
    <lineage>
        <taxon>Bacteria</taxon>
        <taxon>Pseudomonadati</taxon>
        <taxon>Pseudomonadota</taxon>
        <taxon>Alphaproteobacteria</taxon>
        <taxon>Acetobacterales</taxon>
        <taxon>Roseomonadaceae</taxon>
        <taxon>Roseomonas</taxon>
    </lineage>
</organism>
<evidence type="ECO:0000256" key="1">
    <source>
        <dbReference type="SAM" id="MobiDB-lite"/>
    </source>
</evidence>
<sequence>MRLFLVLLSIAVALALWVWATGPGTSLLVAAGGWIFCAIVGRITYVLLKPRIEDLNSAPPPSRQPADSTVIRPRRQNRP</sequence>
<keyword evidence="4" id="KW-1185">Reference proteome</keyword>
<dbReference type="Proteomes" id="UP001518990">
    <property type="component" value="Unassembled WGS sequence"/>
</dbReference>
<evidence type="ECO:0000313" key="3">
    <source>
        <dbReference type="EMBL" id="MBO1074787.1"/>
    </source>
</evidence>
<evidence type="ECO:0000256" key="2">
    <source>
        <dbReference type="SAM" id="Phobius"/>
    </source>
</evidence>
<keyword evidence="2" id="KW-1133">Transmembrane helix</keyword>